<dbReference type="InterPro" id="IPR038404">
    <property type="entry name" value="TRAP_DctP_sf"/>
</dbReference>
<name>A0A455UPL3_9GAMM</name>
<dbReference type="KEGG" id="hsr:HSBAA_61800"/>
<accession>A0A455UPL3</accession>
<dbReference type="AlphaFoldDB" id="A0A455UPL3"/>
<protein>
    <submittedName>
        <fullName evidence="1">Uncharacterized protein</fullName>
    </submittedName>
</protein>
<proteinExistence type="predicted"/>
<dbReference type="Proteomes" id="UP000320231">
    <property type="component" value="Chromosome"/>
</dbReference>
<reference evidence="1 2" key="1">
    <citation type="journal article" date="2019" name="Microbiol. Resour. Announc.">
        <title>Complete Genome Sequence of Halomonas sulfidaeris Strain Esulfide1 Isolated from a Metal Sulfide Rock at a Depth of 2,200 Meters, Obtained Using Nanopore Sequencing.</title>
        <authorList>
            <person name="Saito M."/>
            <person name="Nishigata A."/>
            <person name="Galipon J."/>
            <person name="Arakawa K."/>
        </authorList>
    </citation>
    <scope>NUCLEOTIDE SEQUENCE [LARGE SCALE GENOMIC DNA]</scope>
    <source>
        <strain evidence="1 2">ATCC BAA-803</strain>
    </source>
</reference>
<dbReference type="EMBL" id="AP019514">
    <property type="protein sequence ID" value="BBI64874.1"/>
    <property type="molecule type" value="Genomic_DNA"/>
</dbReference>
<gene>
    <name evidence="1" type="ORF">HSBAA_61800</name>
</gene>
<sequence>MRSGIKPTRPWLPISHRGFAEQDVTFLGAYRYPQQVIFTSFEIDSLDDLENHKIRVTSPEQGAFVEAFGVRRSPYLAPRFQLPWSAA</sequence>
<organism evidence="1 2">
    <name type="scientific">Vreelandella sulfidaeris</name>
    <dbReference type="NCBI Taxonomy" id="115553"/>
    <lineage>
        <taxon>Bacteria</taxon>
        <taxon>Pseudomonadati</taxon>
        <taxon>Pseudomonadota</taxon>
        <taxon>Gammaproteobacteria</taxon>
        <taxon>Oceanospirillales</taxon>
        <taxon>Halomonadaceae</taxon>
        <taxon>Vreelandella</taxon>
    </lineage>
</organism>
<evidence type="ECO:0000313" key="1">
    <source>
        <dbReference type="EMBL" id="BBI64874.1"/>
    </source>
</evidence>
<dbReference type="Gene3D" id="3.40.190.170">
    <property type="entry name" value="Bacterial extracellular solute-binding protein, family 7"/>
    <property type="match status" value="1"/>
</dbReference>
<evidence type="ECO:0000313" key="2">
    <source>
        <dbReference type="Proteomes" id="UP000320231"/>
    </source>
</evidence>